<feature type="region of interest" description="Disordered" evidence="7">
    <location>
        <begin position="271"/>
        <end position="339"/>
    </location>
</feature>
<feature type="domain" description="U1-type" evidence="8">
    <location>
        <begin position="91"/>
        <end position="125"/>
    </location>
</feature>
<keyword evidence="4" id="KW-0862">Zinc</keyword>
<sequence length="339" mass="38743">MCFRSGGQLSRPKTEDLGFSPQGDFRSTVTFSSLDFDEKEFTSQIIILERLHRKEEMADKKEALRLLMKKKQKEQAVKKELVSPLLRMNNLNQMVCIVCQTVVASEALWPAHSVGKKHKENVERLKQTKSQPPPEKKKKVETKAAINNDAPPSSSLPNDFFEEEPKKKEATPAPPQKDNKEKGGLPDDFFEEGSRPAVKAAKPVQEEILLIQSSFKPADKTEKPKTQESVPNDFFKKNAPVDLDEEMAKFKAALEEKIEQTAEEREIEERALLEAIEEEERRESERRKSRLDAVRSKQIELRKKMEEEKKEEESSSSDDDGDDGEDFSSMFGWKSRGAK</sequence>
<dbReference type="Gene3D" id="3.30.160.60">
    <property type="entry name" value="Classic Zinc Finger"/>
    <property type="match status" value="1"/>
</dbReference>
<dbReference type="PANTHER" id="PTHR13278:SF0">
    <property type="entry name" value="ZINC FINGER PROTEIN 830"/>
    <property type="match status" value="1"/>
</dbReference>
<dbReference type="STRING" id="1890364.A0A2P6MVU6"/>
<dbReference type="GO" id="GO:0051301">
    <property type="term" value="P:cell division"/>
    <property type="evidence" value="ECO:0007669"/>
    <property type="project" value="UniProtKB-KW"/>
</dbReference>
<evidence type="ECO:0000256" key="3">
    <source>
        <dbReference type="ARBA" id="ARBA00022771"/>
    </source>
</evidence>
<dbReference type="GO" id="GO:0005681">
    <property type="term" value="C:spliceosomal complex"/>
    <property type="evidence" value="ECO:0007669"/>
    <property type="project" value="InterPro"/>
</dbReference>
<dbReference type="SUPFAM" id="SSF57667">
    <property type="entry name" value="beta-beta-alpha zinc fingers"/>
    <property type="match status" value="1"/>
</dbReference>
<evidence type="ECO:0000256" key="4">
    <source>
        <dbReference type="ARBA" id="ARBA00022833"/>
    </source>
</evidence>
<dbReference type="GO" id="GO:0033260">
    <property type="term" value="P:nuclear DNA replication"/>
    <property type="evidence" value="ECO:0007669"/>
    <property type="project" value="TreeGrafter"/>
</dbReference>
<evidence type="ECO:0000256" key="2">
    <source>
        <dbReference type="ARBA" id="ARBA00022723"/>
    </source>
</evidence>
<dbReference type="GO" id="GO:0016607">
    <property type="term" value="C:nuclear speck"/>
    <property type="evidence" value="ECO:0007669"/>
    <property type="project" value="UniProtKB-SubCell"/>
</dbReference>
<accession>A0A2P6MVU6</accession>
<feature type="region of interest" description="Disordered" evidence="7">
    <location>
        <begin position="113"/>
        <end position="201"/>
    </location>
</feature>
<comment type="subcellular location">
    <subcellularLocation>
        <location evidence="1">Nucleus</location>
    </subcellularLocation>
</comment>
<dbReference type="InterPro" id="IPR003604">
    <property type="entry name" value="Matrin/U1-like-C_Znf_C2H2"/>
</dbReference>
<organism evidence="9 10">
    <name type="scientific">Planoprotostelium fungivorum</name>
    <dbReference type="NCBI Taxonomy" id="1890364"/>
    <lineage>
        <taxon>Eukaryota</taxon>
        <taxon>Amoebozoa</taxon>
        <taxon>Evosea</taxon>
        <taxon>Variosea</taxon>
        <taxon>Cavosteliida</taxon>
        <taxon>Cavosteliaceae</taxon>
        <taxon>Planoprotostelium</taxon>
    </lineage>
</organism>
<keyword evidence="5" id="KW-0175">Coiled coil</keyword>
<dbReference type="GO" id="GO:0044773">
    <property type="term" value="P:mitotic DNA damage checkpoint signaling"/>
    <property type="evidence" value="ECO:0007669"/>
    <property type="project" value="TreeGrafter"/>
</dbReference>
<evidence type="ECO:0000256" key="7">
    <source>
        <dbReference type="SAM" id="MobiDB-lite"/>
    </source>
</evidence>
<evidence type="ECO:0000256" key="6">
    <source>
        <dbReference type="ARBA" id="ARBA00023242"/>
    </source>
</evidence>
<dbReference type="Proteomes" id="UP000241769">
    <property type="component" value="Unassembled WGS sequence"/>
</dbReference>
<dbReference type="OrthoDB" id="77607at2759"/>
<dbReference type="InterPro" id="IPR036236">
    <property type="entry name" value="Znf_C2H2_sf"/>
</dbReference>
<evidence type="ECO:0000313" key="10">
    <source>
        <dbReference type="Proteomes" id="UP000241769"/>
    </source>
</evidence>
<dbReference type="InterPro" id="IPR040050">
    <property type="entry name" value="ZNF830-like"/>
</dbReference>
<feature type="region of interest" description="Disordered" evidence="7">
    <location>
        <begin position="213"/>
        <end position="238"/>
    </location>
</feature>
<feature type="compositionally biased region" description="Basic and acidic residues" evidence="7">
    <location>
        <begin position="279"/>
        <end position="313"/>
    </location>
</feature>
<feature type="compositionally biased region" description="Basic and acidic residues" evidence="7">
    <location>
        <begin position="217"/>
        <end position="226"/>
    </location>
</feature>
<keyword evidence="6" id="KW-0539">Nucleus</keyword>
<proteinExistence type="predicted"/>
<dbReference type="GO" id="GO:0003676">
    <property type="term" value="F:nucleic acid binding"/>
    <property type="evidence" value="ECO:0007669"/>
    <property type="project" value="InterPro"/>
</dbReference>
<name>A0A2P6MVU6_9EUKA</name>
<dbReference type="SMART" id="SM00451">
    <property type="entry name" value="ZnF_U1"/>
    <property type="match status" value="1"/>
</dbReference>
<comment type="caution">
    <text evidence="9">The sequence shown here is derived from an EMBL/GenBank/DDBJ whole genome shotgun (WGS) entry which is preliminary data.</text>
</comment>
<dbReference type="PANTHER" id="PTHR13278">
    <property type="entry name" value="ZINC FINGER PROTEIN 830"/>
    <property type="match status" value="1"/>
</dbReference>
<evidence type="ECO:0000256" key="1">
    <source>
        <dbReference type="ARBA" id="ARBA00004123"/>
    </source>
</evidence>
<dbReference type="EMBL" id="MDYQ01000361">
    <property type="protein sequence ID" value="PRP75832.1"/>
    <property type="molecule type" value="Genomic_DNA"/>
</dbReference>
<feature type="compositionally biased region" description="Acidic residues" evidence="7">
    <location>
        <begin position="314"/>
        <end position="326"/>
    </location>
</feature>
<protein>
    <submittedName>
        <fullName evidence="9">Zinc finger protein</fullName>
    </submittedName>
</protein>
<keyword evidence="10" id="KW-1185">Reference proteome</keyword>
<dbReference type="AlphaFoldDB" id="A0A2P6MVU6"/>
<evidence type="ECO:0000313" key="9">
    <source>
        <dbReference type="EMBL" id="PRP75832.1"/>
    </source>
</evidence>
<reference evidence="9 10" key="1">
    <citation type="journal article" date="2018" name="Genome Biol. Evol.">
        <title>Multiple Roots of Fruiting Body Formation in Amoebozoa.</title>
        <authorList>
            <person name="Hillmann F."/>
            <person name="Forbes G."/>
            <person name="Novohradska S."/>
            <person name="Ferling I."/>
            <person name="Riege K."/>
            <person name="Groth M."/>
            <person name="Westermann M."/>
            <person name="Marz M."/>
            <person name="Spaller T."/>
            <person name="Winckler T."/>
            <person name="Schaap P."/>
            <person name="Glockner G."/>
        </authorList>
    </citation>
    <scope>NUCLEOTIDE SEQUENCE [LARGE SCALE GENOMIC DNA]</scope>
    <source>
        <strain evidence="9 10">Jena</strain>
    </source>
</reference>
<dbReference type="InParanoid" id="A0A2P6MVU6"/>
<evidence type="ECO:0000259" key="8">
    <source>
        <dbReference type="SMART" id="SM00451"/>
    </source>
</evidence>
<evidence type="ECO:0000256" key="5">
    <source>
        <dbReference type="ARBA" id="ARBA00023054"/>
    </source>
</evidence>
<dbReference type="GO" id="GO:0005694">
    <property type="term" value="C:chromosome"/>
    <property type="evidence" value="ECO:0007669"/>
    <property type="project" value="UniProtKB-SubCell"/>
</dbReference>
<gene>
    <name evidence="9" type="ORF">PROFUN_15519</name>
</gene>
<feature type="region of interest" description="Disordered" evidence="7">
    <location>
        <begin position="1"/>
        <end position="21"/>
    </location>
</feature>
<keyword evidence="3" id="KW-0863">Zinc-finger</keyword>
<keyword evidence="2" id="KW-0479">Metal-binding</keyword>
<dbReference type="GO" id="GO:0033314">
    <property type="term" value="P:mitotic DNA replication checkpoint signaling"/>
    <property type="evidence" value="ECO:0007669"/>
    <property type="project" value="TreeGrafter"/>
</dbReference>
<dbReference type="GO" id="GO:0008270">
    <property type="term" value="F:zinc ion binding"/>
    <property type="evidence" value="ECO:0007669"/>
    <property type="project" value="UniProtKB-KW"/>
</dbReference>